<keyword evidence="4" id="KW-1185">Reference proteome</keyword>
<feature type="transmembrane region" description="Helical" evidence="1">
    <location>
        <begin position="39"/>
        <end position="70"/>
    </location>
</feature>
<organism evidence="3 4">
    <name type="scientific">Planococcus lenghuensis</name>
    <dbReference type="NCBI Taxonomy" id="2213202"/>
    <lineage>
        <taxon>Bacteria</taxon>
        <taxon>Bacillati</taxon>
        <taxon>Bacillota</taxon>
        <taxon>Bacilli</taxon>
        <taxon>Bacillales</taxon>
        <taxon>Caryophanaceae</taxon>
        <taxon>Planococcus</taxon>
    </lineage>
</organism>
<dbReference type="Gene3D" id="3.30.450.40">
    <property type="match status" value="1"/>
</dbReference>
<gene>
    <name evidence="3" type="ORF">B0X71_07130</name>
</gene>
<keyword evidence="1" id="KW-0472">Membrane</keyword>
<dbReference type="InterPro" id="IPR050469">
    <property type="entry name" value="Diguanylate_Cyclase"/>
</dbReference>
<dbReference type="PROSITE" id="PS50887">
    <property type="entry name" value="GGDEF"/>
    <property type="match status" value="1"/>
</dbReference>
<dbReference type="Pfam" id="PF13185">
    <property type="entry name" value="GAF_2"/>
    <property type="match status" value="1"/>
</dbReference>
<dbReference type="InterPro" id="IPR029016">
    <property type="entry name" value="GAF-like_dom_sf"/>
</dbReference>
<dbReference type="PANTHER" id="PTHR45138:SF9">
    <property type="entry name" value="DIGUANYLATE CYCLASE DGCM-RELATED"/>
    <property type="match status" value="1"/>
</dbReference>
<feature type="transmembrane region" description="Helical" evidence="1">
    <location>
        <begin position="12"/>
        <end position="33"/>
    </location>
</feature>
<dbReference type="Proteomes" id="UP000188184">
    <property type="component" value="Chromosome"/>
</dbReference>
<reference evidence="3 4" key="1">
    <citation type="submission" date="2017-02" db="EMBL/GenBank/DDBJ databases">
        <title>The complete genomic sequence of a novel cold adapted crude oil-degrading bacterium Planococcus qaidamina Y42.</title>
        <authorList>
            <person name="Yang R."/>
        </authorList>
    </citation>
    <scope>NUCLEOTIDE SEQUENCE [LARGE SCALE GENOMIC DNA]</scope>
    <source>
        <strain evidence="3 4">Y42</strain>
    </source>
</reference>
<dbReference type="FunFam" id="3.30.70.270:FF:000001">
    <property type="entry name" value="Diguanylate cyclase domain protein"/>
    <property type="match status" value="1"/>
</dbReference>
<feature type="domain" description="GGDEF" evidence="2">
    <location>
        <begin position="403"/>
        <end position="545"/>
    </location>
</feature>
<feature type="transmembrane region" description="Helical" evidence="1">
    <location>
        <begin position="178"/>
        <end position="195"/>
    </location>
</feature>
<evidence type="ECO:0000256" key="1">
    <source>
        <dbReference type="SAM" id="Phobius"/>
    </source>
</evidence>
<dbReference type="Pfam" id="PF00990">
    <property type="entry name" value="GGDEF"/>
    <property type="match status" value="1"/>
</dbReference>
<dbReference type="GO" id="GO:1902201">
    <property type="term" value="P:negative regulation of bacterial-type flagellum-dependent cell motility"/>
    <property type="evidence" value="ECO:0007669"/>
    <property type="project" value="TreeGrafter"/>
</dbReference>
<dbReference type="SMART" id="SM00267">
    <property type="entry name" value="GGDEF"/>
    <property type="match status" value="1"/>
</dbReference>
<evidence type="ECO:0000259" key="2">
    <source>
        <dbReference type="PROSITE" id="PS50887"/>
    </source>
</evidence>
<dbReference type="InterPro" id="IPR029787">
    <property type="entry name" value="Nucleotide_cyclase"/>
</dbReference>
<feature type="transmembrane region" description="Helical" evidence="1">
    <location>
        <begin position="82"/>
        <end position="103"/>
    </location>
</feature>
<dbReference type="KEGG" id="pmar:B0X71_07130"/>
<evidence type="ECO:0000313" key="4">
    <source>
        <dbReference type="Proteomes" id="UP000188184"/>
    </source>
</evidence>
<dbReference type="AlphaFoldDB" id="A0A1Q2L3N0"/>
<dbReference type="CDD" id="cd01949">
    <property type="entry name" value="GGDEF"/>
    <property type="match status" value="1"/>
</dbReference>
<dbReference type="GO" id="GO:0005886">
    <property type="term" value="C:plasma membrane"/>
    <property type="evidence" value="ECO:0007669"/>
    <property type="project" value="TreeGrafter"/>
</dbReference>
<proteinExistence type="predicted"/>
<feature type="transmembrane region" description="Helical" evidence="1">
    <location>
        <begin position="115"/>
        <end position="140"/>
    </location>
</feature>
<keyword evidence="1" id="KW-1133">Transmembrane helix</keyword>
<dbReference type="GO" id="GO:0043709">
    <property type="term" value="P:cell adhesion involved in single-species biofilm formation"/>
    <property type="evidence" value="ECO:0007669"/>
    <property type="project" value="TreeGrafter"/>
</dbReference>
<dbReference type="Gene3D" id="3.30.70.270">
    <property type="match status" value="1"/>
</dbReference>
<name>A0A1Q2L3N0_9BACL</name>
<feature type="transmembrane region" description="Helical" evidence="1">
    <location>
        <begin position="152"/>
        <end position="172"/>
    </location>
</feature>
<dbReference type="SUPFAM" id="SSF55781">
    <property type="entry name" value="GAF domain-like"/>
    <property type="match status" value="1"/>
</dbReference>
<dbReference type="InterPro" id="IPR000160">
    <property type="entry name" value="GGDEF_dom"/>
</dbReference>
<dbReference type="NCBIfam" id="TIGR00254">
    <property type="entry name" value="GGDEF"/>
    <property type="match status" value="1"/>
</dbReference>
<keyword evidence="1" id="KW-0812">Transmembrane</keyword>
<sequence length="546" mass="62196">MVYRLSPPAEMDLSYLLVFAAFAVFMMLFPLTINGNSIFIVQWATLAIFLKYGLFMEMIVIQLSAVFVILRARSSEPVYLRLPFNSLMFFAVSIIAGTVFFVYGGEIGSEALGHVFFYGLLFQLIYFLANHFILYFYSLIIDEETKFITIDTIWDFCIMLTIFPFTLILYLVEAHVGVYGVFLLGLPFIIVSYFLRMYSDSERINRDLKIAVTIGHQLAGSMTSNEVLDLFVVRIAELLPVDYVYLIDHRRKQGDFAMLRRWQDSRFLDEEFPICQRSEGVAGHVLARKKPVIYHSREEWEWLTLGHIAADAESLMALPISRNGITEGILVVAARKKNVFVHHQLKILEMLCSYFAVSLERAGLVQSAIARSERCGLTKLYNYRYIEDRLESLVQQVNKGEMDALSLIMMDIDFFKSINDRYGHQSGNDVLIRVARLIEEEVGEAGIIARYGGEEFIVALPDYSKTLALLLGEKLRKRIEDHDFEIQSDLDEGRTLQKVKITMSIGIASAPEDSDDAMGLIRNADRALYIGAKQAGRNKVAAYAKM</sequence>
<protein>
    <recommendedName>
        <fullName evidence="2">GGDEF domain-containing protein</fullName>
    </recommendedName>
</protein>
<evidence type="ECO:0000313" key="3">
    <source>
        <dbReference type="EMBL" id="AQQ55031.1"/>
    </source>
</evidence>
<dbReference type="GO" id="GO:0052621">
    <property type="term" value="F:diguanylate cyclase activity"/>
    <property type="evidence" value="ECO:0007669"/>
    <property type="project" value="TreeGrafter"/>
</dbReference>
<dbReference type="InterPro" id="IPR003018">
    <property type="entry name" value="GAF"/>
</dbReference>
<dbReference type="SMART" id="SM00065">
    <property type="entry name" value="GAF"/>
    <property type="match status" value="1"/>
</dbReference>
<dbReference type="EMBL" id="CP019640">
    <property type="protein sequence ID" value="AQQ55031.1"/>
    <property type="molecule type" value="Genomic_DNA"/>
</dbReference>
<accession>A0A1Q2L3N0</accession>
<dbReference type="PANTHER" id="PTHR45138">
    <property type="entry name" value="REGULATORY COMPONENTS OF SENSORY TRANSDUCTION SYSTEM"/>
    <property type="match status" value="1"/>
</dbReference>
<dbReference type="InterPro" id="IPR043128">
    <property type="entry name" value="Rev_trsase/Diguanyl_cyclase"/>
</dbReference>
<dbReference type="SUPFAM" id="SSF55073">
    <property type="entry name" value="Nucleotide cyclase"/>
    <property type="match status" value="1"/>
</dbReference>